<dbReference type="AlphaFoldDB" id="X6NKP8"/>
<sequence length="165" mass="19340">MSAKTCQYLNQTFGIQEVRSENISEYLKRLALSNALPPKWVVSPGEVRNYCSSVLAKHCWHPIKKERVIRMIFLFFLIGCQKKCNKKTLFKVAHFLQLFIVFGEKDREKIKQQTKNNNFTGVVEFLSCFQCLFLLGALSFYTLRFTFFQSFSFFCVCSQHNDNET</sequence>
<evidence type="ECO:0000313" key="3">
    <source>
        <dbReference type="Proteomes" id="UP000023152"/>
    </source>
</evidence>
<keyword evidence="1" id="KW-0812">Transmembrane</keyword>
<dbReference type="EMBL" id="ASPP01007846">
    <property type="protein sequence ID" value="ETO26483.1"/>
    <property type="molecule type" value="Genomic_DNA"/>
</dbReference>
<dbReference type="Proteomes" id="UP000023152">
    <property type="component" value="Unassembled WGS sequence"/>
</dbReference>
<accession>X6NKP8</accession>
<keyword evidence="3" id="KW-1185">Reference proteome</keyword>
<proteinExistence type="predicted"/>
<keyword evidence="1" id="KW-1133">Transmembrane helix</keyword>
<evidence type="ECO:0000256" key="1">
    <source>
        <dbReference type="SAM" id="Phobius"/>
    </source>
</evidence>
<name>X6NKP8_RETFI</name>
<feature type="transmembrane region" description="Helical" evidence="1">
    <location>
        <begin position="119"/>
        <end position="143"/>
    </location>
</feature>
<gene>
    <name evidence="2" type="ORF">RFI_10653</name>
</gene>
<protein>
    <submittedName>
        <fullName evidence="2">Uncharacterized protein</fullName>
    </submittedName>
</protein>
<evidence type="ECO:0000313" key="2">
    <source>
        <dbReference type="EMBL" id="ETO26483.1"/>
    </source>
</evidence>
<keyword evidence="1" id="KW-0472">Membrane</keyword>
<reference evidence="2 3" key="1">
    <citation type="journal article" date="2013" name="Curr. Biol.">
        <title>The Genome of the Foraminiferan Reticulomyxa filosa.</title>
        <authorList>
            <person name="Glockner G."/>
            <person name="Hulsmann N."/>
            <person name="Schleicher M."/>
            <person name="Noegel A.A."/>
            <person name="Eichinger L."/>
            <person name="Gallinger C."/>
            <person name="Pawlowski J."/>
            <person name="Sierra R."/>
            <person name="Euteneuer U."/>
            <person name="Pillet L."/>
            <person name="Moustafa A."/>
            <person name="Platzer M."/>
            <person name="Groth M."/>
            <person name="Szafranski K."/>
            <person name="Schliwa M."/>
        </authorList>
    </citation>
    <scope>NUCLEOTIDE SEQUENCE [LARGE SCALE GENOMIC DNA]</scope>
</reference>
<organism evidence="2 3">
    <name type="scientific">Reticulomyxa filosa</name>
    <dbReference type="NCBI Taxonomy" id="46433"/>
    <lineage>
        <taxon>Eukaryota</taxon>
        <taxon>Sar</taxon>
        <taxon>Rhizaria</taxon>
        <taxon>Retaria</taxon>
        <taxon>Foraminifera</taxon>
        <taxon>Monothalamids</taxon>
        <taxon>Reticulomyxidae</taxon>
        <taxon>Reticulomyxa</taxon>
    </lineage>
</organism>
<comment type="caution">
    <text evidence="2">The sequence shown here is derived from an EMBL/GenBank/DDBJ whole genome shotgun (WGS) entry which is preliminary data.</text>
</comment>